<dbReference type="Proteomes" id="UP000825258">
    <property type="component" value="Chromosome"/>
</dbReference>
<feature type="transmembrane region" description="Helical" evidence="1">
    <location>
        <begin position="215"/>
        <end position="237"/>
    </location>
</feature>
<evidence type="ECO:0008006" key="4">
    <source>
        <dbReference type="Google" id="ProtNLM"/>
    </source>
</evidence>
<dbReference type="EMBL" id="AP024749">
    <property type="protein sequence ID" value="BCY29368.1"/>
    <property type="molecule type" value="Genomic_DNA"/>
</dbReference>
<dbReference type="RefSeq" id="WP_221258453.1">
    <property type="nucleotide sequence ID" value="NZ_AP024749.1"/>
</dbReference>
<keyword evidence="1" id="KW-1133">Transmembrane helix</keyword>
<accession>A0ABM7S8V7</accession>
<name>A0ABM7S8V7_9FLAO</name>
<protein>
    <recommendedName>
        <fullName evidence="4">PH domain-containing protein</fullName>
    </recommendedName>
</protein>
<keyword evidence="1" id="KW-0472">Membrane</keyword>
<keyword evidence="1" id="KW-0812">Transmembrane</keyword>
<proteinExistence type="predicted"/>
<feature type="transmembrane region" description="Helical" evidence="1">
    <location>
        <begin position="183"/>
        <end position="203"/>
    </location>
</feature>
<organism evidence="2 3">
    <name type="scientific">Flavobacterium okayamense</name>
    <dbReference type="NCBI Taxonomy" id="2830782"/>
    <lineage>
        <taxon>Bacteria</taxon>
        <taxon>Pseudomonadati</taxon>
        <taxon>Bacteroidota</taxon>
        <taxon>Flavobacteriia</taxon>
        <taxon>Flavobacteriales</taxon>
        <taxon>Flavobacteriaceae</taxon>
        <taxon>Flavobacterium</taxon>
    </lineage>
</organism>
<feature type="transmembrane region" description="Helical" evidence="1">
    <location>
        <begin position="46"/>
        <end position="70"/>
    </location>
</feature>
<evidence type="ECO:0000256" key="1">
    <source>
        <dbReference type="SAM" id="Phobius"/>
    </source>
</evidence>
<keyword evidence="3" id="KW-1185">Reference proteome</keyword>
<gene>
    <name evidence="2" type="ORF">KK2020170_22360</name>
</gene>
<evidence type="ECO:0000313" key="2">
    <source>
        <dbReference type="EMBL" id="BCY29368.1"/>
    </source>
</evidence>
<feature type="transmembrane region" description="Helical" evidence="1">
    <location>
        <begin position="12"/>
        <end position="34"/>
    </location>
</feature>
<evidence type="ECO:0000313" key="3">
    <source>
        <dbReference type="Proteomes" id="UP000825258"/>
    </source>
</evidence>
<reference evidence="2 3" key="1">
    <citation type="submission" date="2021-06" db="EMBL/GenBank/DDBJ databases">
        <title>Whole genome sequences of Flavobacterium sp. KK2020170 and assembly.</title>
        <authorList>
            <person name="Kitahara K."/>
            <person name="Miyoshi S."/>
            <person name="Uesaka K."/>
        </authorList>
    </citation>
    <scope>NUCLEOTIDE SEQUENCE [LARGE SCALE GENOMIC DNA]</scope>
    <source>
        <strain evidence="2 3">KK2020170</strain>
    </source>
</reference>
<sequence length="328" mass="38930">MIEKIKIQANFKLILLLGLIVFFIFGFLSIYMIFRYFEEINKETKHSILVILIILLFLFISSLIFSVNYISIIKVTKTNILINYLFRKKVVKIENIKQIILSEIVNYYGITVDRTKIILFDDKEINLYSFKYFSFYKLRIVLNYIKNKLLLNDELKSINFSDLDFPDKNIHISSYEKSKTINFSFLISFSGLILLIFILPIIYDVVSMKPVVISKLIISTVFILLLLILLGGNAHYFRITDKYLIVKNSICFWKNRYIRLNDIESIVIYKYNRQFGKSIVVKTKYFENISISSDNLFEKNWIEFKDEIKSKNVLIIDNSEFNSEKIFY</sequence>